<protein>
    <recommendedName>
        <fullName evidence="3">DRBM domain-containing protein</fullName>
    </recommendedName>
</protein>
<feature type="compositionally biased region" description="Basic and acidic residues" evidence="2">
    <location>
        <begin position="396"/>
        <end position="409"/>
    </location>
</feature>
<organism evidence="4 5">
    <name type="scientific">Trematosphaeria pertusa</name>
    <dbReference type="NCBI Taxonomy" id="390896"/>
    <lineage>
        <taxon>Eukaryota</taxon>
        <taxon>Fungi</taxon>
        <taxon>Dikarya</taxon>
        <taxon>Ascomycota</taxon>
        <taxon>Pezizomycotina</taxon>
        <taxon>Dothideomycetes</taxon>
        <taxon>Pleosporomycetidae</taxon>
        <taxon>Pleosporales</taxon>
        <taxon>Massarineae</taxon>
        <taxon>Trematosphaeriaceae</taxon>
        <taxon>Trematosphaeria</taxon>
    </lineage>
</organism>
<feature type="region of interest" description="Disordered" evidence="2">
    <location>
        <begin position="241"/>
        <end position="298"/>
    </location>
</feature>
<keyword evidence="1" id="KW-0694">RNA-binding</keyword>
<evidence type="ECO:0000259" key="3">
    <source>
        <dbReference type="PROSITE" id="PS50137"/>
    </source>
</evidence>
<feature type="compositionally biased region" description="Gly residues" evidence="2">
    <location>
        <begin position="384"/>
        <end position="395"/>
    </location>
</feature>
<feature type="compositionally biased region" description="Pro residues" evidence="2">
    <location>
        <begin position="250"/>
        <end position="286"/>
    </location>
</feature>
<dbReference type="GO" id="GO:0003723">
    <property type="term" value="F:RNA binding"/>
    <property type="evidence" value="ECO:0007669"/>
    <property type="project" value="UniProtKB-UniRule"/>
</dbReference>
<dbReference type="GeneID" id="54587710"/>
<reference evidence="4" key="1">
    <citation type="journal article" date="2020" name="Stud. Mycol.">
        <title>101 Dothideomycetes genomes: a test case for predicting lifestyles and emergence of pathogens.</title>
        <authorList>
            <person name="Haridas S."/>
            <person name="Albert R."/>
            <person name="Binder M."/>
            <person name="Bloem J."/>
            <person name="Labutti K."/>
            <person name="Salamov A."/>
            <person name="Andreopoulos B."/>
            <person name="Baker S."/>
            <person name="Barry K."/>
            <person name="Bills G."/>
            <person name="Bluhm B."/>
            <person name="Cannon C."/>
            <person name="Castanera R."/>
            <person name="Culley D."/>
            <person name="Daum C."/>
            <person name="Ezra D."/>
            <person name="Gonzalez J."/>
            <person name="Henrissat B."/>
            <person name="Kuo A."/>
            <person name="Liang C."/>
            <person name="Lipzen A."/>
            <person name="Lutzoni F."/>
            <person name="Magnuson J."/>
            <person name="Mondo S."/>
            <person name="Nolan M."/>
            <person name="Ohm R."/>
            <person name="Pangilinan J."/>
            <person name="Park H.-J."/>
            <person name="Ramirez L."/>
            <person name="Alfaro M."/>
            <person name="Sun H."/>
            <person name="Tritt A."/>
            <person name="Yoshinaga Y."/>
            <person name="Zwiers L.-H."/>
            <person name="Turgeon B."/>
            <person name="Goodwin S."/>
            <person name="Spatafora J."/>
            <person name="Crous P."/>
            <person name="Grigoriev I."/>
        </authorList>
    </citation>
    <scope>NUCLEOTIDE SEQUENCE</scope>
    <source>
        <strain evidence="4">CBS 122368</strain>
    </source>
</reference>
<dbReference type="EMBL" id="ML987198">
    <property type="protein sequence ID" value="KAF2246767.1"/>
    <property type="molecule type" value="Genomic_DNA"/>
</dbReference>
<dbReference type="Proteomes" id="UP000800094">
    <property type="component" value="Unassembled WGS sequence"/>
</dbReference>
<dbReference type="CDD" id="cd00048">
    <property type="entry name" value="DSRM_SF"/>
    <property type="match status" value="1"/>
</dbReference>
<evidence type="ECO:0000313" key="5">
    <source>
        <dbReference type="Proteomes" id="UP000800094"/>
    </source>
</evidence>
<gene>
    <name evidence="4" type="ORF">BU26DRAFT_576746</name>
</gene>
<dbReference type="SUPFAM" id="SSF54768">
    <property type="entry name" value="dsRNA-binding domain-like"/>
    <property type="match status" value="1"/>
</dbReference>
<name>A0A6A6I927_9PLEO</name>
<dbReference type="RefSeq" id="XP_033681771.1">
    <property type="nucleotide sequence ID" value="XM_033834380.1"/>
</dbReference>
<dbReference type="InterPro" id="IPR014720">
    <property type="entry name" value="dsRBD_dom"/>
</dbReference>
<proteinExistence type="predicted"/>
<accession>A0A6A6I927</accession>
<feature type="compositionally biased region" description="Polar residues" evidence="2">
    <location>
        <begin position="32"/>
        <end position="47"/>
    </location>
</feature>
<feature type="region of interest" description="Disordered" evidence="2">
    <location>
        <begin position="381"/>
        <end position="442"/>
    </location>
</feature>
<sequence>MSAHAVEEPSMAAREAGKGAIDRVFNLDEYLSQNPPAAPQQSSTSHQPLPRAVGARSSRHTILLHEKYQALAIPQPVFSFSGGSELGWAGKVVFLDEEVHEGGPFNSKQEAKEALSKRALAVLERLEREGKVARPEKGKRQKVAVQEVVEKEKEKKEQGPNYVGQLLEFQRSTSSPQPTYTDYQLGSHFSCLLTLDNHAEPFGSTTALFSSKKAARQDAARCAVEHFKALGLWPESCTPLGGIKKKKKPNPPPQLQPSPTSPSPTPTSSPGNPPLSPSADPTPTPTSPGASPGASSYAQQVAQLALQLSLPTPLWQYVSDPAAPGCHTVSCVFKNGGAHEGPLGEARHIFGKKKAKEECARLTLRYLQEVRERRVSYGRRMMEGVGGGGEGVGKGKGTEAEEGRGGDEMRGEDEMDGEAEGEEFEDALEEMDSIYGDGEGDV</sequence>
<dbReference type="Gene3D" id="3.30.160.20">
    <property type="match status" value="1"/>
</dbReference>
<dbReference type="OrthoDB" id="5222339at2759"/>
<feature type="domain" description="DRBM" evidence="3">
    <location>
        <begin position="161"/>
        <end position="229"/>
    </location>
</feature>
<keyword evidence="5" id="KW-1185">Reference proteome</keyword>
<feature type="region of interest" description="Disordered" evidence="2">
    <location>
        <begin position="32"/>
        <end position="56"/>
    </location>
</feature>
<feature type="compositionally biased region" description="Low complexity" evidence="2">
    <location>
        <begin position="287"/>
        <end position="298"/>
    </location>
</feature>
<feature type="compositionally biased region" description="Acidic residues" evidence="2">
    <location>
        <begin position="410"/>
        <end position="442"/>
    </location>
</feature>
<dbReference type="AlphaFoldDB" id="A0A6A6I927"/>
<evidence type="ECO:0000313" key="4">
    <source>
        <dbReference type="EMBL" id="KAF2246767.1"/>
    </source>
</evidence>
<evidence type="ECO:0000256" key="1">
    <source>
        <dbReference type="PROSITE-ProRule" id="PRU00266"/>
    </source>
</evidence>
<dbReference type="PROSITE" id="PS50137">
    <property type="entry name" value="DS_RBD"/>
    <property type="match status" value="1"/>
</dbReference>
<evidence type="ECO:0000256" key="2">
    <source>
        <dbReference type="SAM" id="MobiDB-lite"/>
    </source>
</evidence>